<dbReference type="Proteomes" id="UP000307000">
    <property type="component" value="Chromosome"/>
</dbReference>
<dbReference type="InterPro" id="IPR032716">
    <property type="entry name" value="ACC_epsilon"/>
</dbReference>
<keyword evidence="3" id="KW-1185">Reference proteome</keyword>
<dbReference type="Pfam" id="PF13822">
    <property type="entry name" value="ACC_epsilon"/>
    <property type="match status" value="1"/>
</dbReference>
<evidence type="ECO:0000256" key="1">
    <source>
        <dbReference type="SAM" id="MobiDB-lite"/>
    </source>
</evidence>
<evidence type="ECO:0000313" key="2">
    <source>
        <dbReference type="EMBL" id="QCY46435.1"/>
    </source>
</evidence>
<evidence type="ECO:0008006" key="4">
    <source>
        <dbReference type="Google" id="ProtNLM"/>
    </source>
</evidence>
<gene>
    <name evidence="2" type="ORF">GcLGCM259_0674</name>
</gene>
<feature type="region of interest" description="Disordered" evidence="1">
    <location>
        <begin position="1"/>
        <end position="22"/>
    </location>
</feature>
<organism evidence="2 3">
    <name type="scientific">Glutamicibacter creatinolyticus</name>
    <dbReference type="NCBI Taxonomy" id="162496"/>
    <lineage>
        <taxon>Bacteria</taxon>
        <taxon>Bacillati</taxon>
        <taxon>Actinomycetota</taxon>
        <taxon>Actinomycetes</taxon>
        <taxon>Micrococcales</taxon>
        <taxon>Micrococcaceae</taxon>
        <taxon>Glutamicibacter</taxon>
    </lineage>
</organism>
<accession>A0A5B7WT76</accession>
<feature type="region of interest" description="Disordered" evidence="1">
    <location>
        <begin position="38"/>
        <end position="74"/>
    </location>
</feature>
<dbReference type="InterPro" id="IPR015422">
    <property type="entry name" value="PyrdxlP-dep_Trfase_small"/>
</dbReference>
<reference evidence="2 3" key="1">
    <citation type="submission" date="2018-12" db="EMBL/GenBank/DDBJ databases">
        <title>Complete Genome Sequence of Glutamicibacter creatinolyticus strain LGCM259,isolated from an abscess of a 12-year-old mare in Italy.</title>
        <authorList>
            <person name="Santos R.G."/>
            <person name="Silva A.L."/>
            <person name="Seyffert N."/>
            <person name="Castro T.L.P."/>
            <person name="Attili A.R."/>
            <person name="Rifici C."/>
            <person name="Mazzullo G."/>
            <person name="Brenig B."/>
            <person name="Venanzi F."/>
            <person name="Azevedo V."/>
        </authorList>
    </citation>
    <scope>NUCLEOTIDE SEQUENCE [LARGE SCALE GENOMIC DNA]</scope>
    <source>
        <strain evidence="2 3">LGCM 259</strain>
    </source>
</reference>
<dbReference type="GO" id="GO:0004658">
    <property type="term" value="F:propionyl-CoA carboxylase activity"/>
    <property type="evidence" value="ECO:0007669"/>
    <property type="project" value="InterPro"/>
</dbReference>
<dbReference type="Gene3D" id="3.90.1150.10">
    <property type="entry name" value="Aspartate Aminotransferase, domain 1"/>
    <property type="match status" value="1"/>
</dbReference>
<sequence length="74" mass="7901">MEQHTATRQATAALTVTRGNPSPEELAAVTALLSAMGSQPNQNGAARAPAGRVARIRKRRALSTPRLPWSIGRR</sequence>
<feature type="compositionally biased region" description="Polar residues" evidence="1">
    <location>
        <begin position="1"/>
        <end position="20"/>
    </location>
</feature>
<dbReference type="GO" id="GO:0003989">
    <property type="term" value="F:acetyl-CoA carboxylase activity"/>
    <property type="evidence" value="ECO:0007669"/>
    <property type="project" value="InterPro"/>
</dbReference>
<dbReference type="AlphaFoldDB" id="A0A5B7WT76"/>
<evidence type="ECO:0000313" key="3">
    <source>
        <dbReference type="Proteomes" id="UP000307000"/>
    </source>
</evidence>
<dbReference type="RefSeq" id="WP_138925777.1">
    <property type="nucleotide sequence ID" value="NZ_CP034412.1"/>
</dbReference>
<name>A0A5B7WT76_9MICC</name>
<dbReference type="KEGG" id="gcr:GcLGCM259_0674"/>
<protein>
    <recommendedName>
        <fullName evidence="4">Acyl-CoA carboxylase subunit epsilon</fullName>
    </recommendedName>
</protein>
<dbReference type="EMBL" id="CP034412">
    <property type="protein sequence ID" value="QCY46435.1"/>
    <property type="molecule type" value="Genomic_DNA"/>
</dbReference>
<proteinExistence type="predicted"/>